<feature type="compositionally biased region" description="Low complexity" evidence="2">
    <location>
        <begin position="294"/>
        <end position="307"/>
    </location>
</feature>
<dbReference type="Pfam" id="PF19031">
    <property type="entry name" value="Intu_longin_1"/>
    <property type="match status" value="1"/>
</dbReference>
<dbReference type="Proteomes" id="UP001150062">
    <property type="component" value="Unassembled WGS sequence"/>
</dbReference>
<proteinExistence type="predicted"/>
<feature type="coiled-coil region" evidence="1">
    <location>
        <begin position="419"/>
        <end position="446"/>
    </location>
</feature>
<sequence length="563" mass="66224">MTQKQEKEEEKIDLDECFFWFEIDESEEEEEEKEHDDRILFFHPSTIPKNKQFLFAGVLMGITHAFRNFTQEELTIFALQNNKFCIKKEKNIVMAFGAPRSEISDTNLLLRHNLLIDCFKFFNKSFDHILKRANGNRGTYIEYIQQAGKELLPFVTKGSNSYFTRPNNNFLSAFHALPYYKIPQGFNRYFIMASQILNQLHNECGNHGGCITYNRQLLSFDLSLDLTRWILIRIFYEENQEKNVIKENNNINNNPALLSLPVYLTNEQIKDFSEDNLYYQDEEDEEDGDEESELNSSNESSNDENNSLQRTSKKVDNKQNITNISKISTNMDITNESISPLKAMMNRSTIRPIGKQQKIIKNSSKKMKKKKKTSLLKTTNKFHKVYTDNYKDGAYYGLHIERIGGIHLALIMDLEKLHDSEHIKKIKRLRDKFRKLEKNIINMNSNYPKKLVNNTNNSKKYNFFVFDSDTQRVKGSHLDTNEKVDKAFYKNVSIGHDAFNEDYSITQVVLSDHIGTTFCRRMFGREIYFQLENKKKAKNNQSTNQIERTARKYLEKDHQIHLF</sequence>
<evidence type="ECO:0000256" key="2">
    <source>
        <dbReference type="SAM" id="MobiDB-lite"/>
    </source>
</evidence>
<dbReference type="PANTHER" id="PTHR14407">
    <property type="entry name" value="HERMANSKY-PUDLAK SYNDROME 4 PROTEIN LIGHT-EAR PROTEIN-RELATED"/>
    <property type="match status" value="1"/>
</dbReference>
<evidence type="ECO:0000313" key="4">
    <source>
        <dbReference type="EMBL" id="KAJ6251564.1"/>
    </source>
</evidence>
<keyword evidence="5" id="KW-1185">Reference proteome</keyword>
<accession>A0ABQ8Z4G7</accession>
<reference evidence="4" key="1">
    <citation type="submission" date="2022-08" db="EMBL/GenBank/DDBJ databases">
        <title>Novel sulfate-reducing endosymbionts in the free-living metamonad Anaeramoeba.</title>
        <authorList>
            <person name="Jerlstrom-Hultqvist J."/>
            <person name="Cepicka I."/>
            <person name="Gallot-Lavallee L."/>
            <person name="Salas-Leiva D."/>
            <person name="Curtis B.A."/>
            <person name="Zahonova K."/>
            <person name="Pipaliya S."/>
            <person name="Dacks J."/>
            <person name="Roger A.J."/>
        </authorList>
    </citation>
    <scope>NUCLEOTIDE SEQUENCE</scope>
    <source>
        <strain evidence="4">Schooner1</strain>
    </source>
</reference>
<feature type="region of interest" description="Disordered" evidence="2">
    <location>
        <begin position="281"/>
        <end position="321"/>
    </location>
</feature>
<evidence type="ECO:0000256" key="1">
    <source>
        <dbReference type="SAM" id="Coils"/>
    </source>
</evidence>
<evidence type="ECO:0000313" key="5">
    <source>
        <dbReference type="Proteomes" id="UP001150062"/>
    </source>
</evidence>
<dbReference type="InterPro" id="IPR026091">
    <property type="entry name" value="HPS4"/>
</dbReference>
<protein>
    <submittedName>
        <fullName evidence="4">Hermansky-pudlak syndrome 4 protein light-ear protein-related</fullName>
    </submittedName>
</protein>
<name>A0ABQ8Z4G7_9EUKA</name>
<feature type="compositionally biased region" description="Acidic residues" evidence="2">
    <location>
        <begin position="281"/>
        <end position="293"/>
    </location>
</feature>
<dbReference type="InterPro" id="IPR043987">
    <property type="entry name" value="CCZ1/INTU/HSP4_longin_1"/>
</dbReference>
<organism evidence="4 5">
    <name type="scientific">Anaeramoeba flamelloides</name>
    <dbReference type="NCBI Taxonomy" id="1746091"/>
    <lineage>
        <taxon>Eukaryota</taxon>
        <taxon>Metamonada</taxon>
        <taxon>Anaeramoebidae</taxon>
        <taxon>Anaeramoeba</taxon>
    </lineage>
</organism>
<dbReference type="EMBL" id="JAOAOG010000056">
    <property type="protein sequence ID" value="KAJ6251564.1"/>
    <property type="molecule type" value="Genomic_DNA"/>
</dbReference>
<gene>
    <name evidence="4" type="ORF">M0813_14919</name>
</gene>
<feature type="domain" description="CCZ1/INTU/HSP4 first Longin" evidence="3">
    <location>
        <begin position="26"/>
        <end position="123"/>
    </location>
</feature>
<dbReference type="PANTHER" id="PTHR14407:SF9">
    <property type="entry name" value="BLOC-3 COMPLEX MEMBER HPS4"/>
    <property type="match status" value="1"/>
</dbReference>
<comment type="caution">
    <text evidence="4">The sequence shown here is derived from an EMBL/GenBank/DDBJ whole genome shotgun (WGS) entry which is preliminary data.</text>
</comment>
<keyword evidence="1" id="KW-0175">Coiled coil</keyword>
<evidence type="ECO:0000259" key="3">
    <source>
        <dbReference type="Pfam" id="PF19031"/>
    </source>
</evidence>